<dbReference type="InterPro" id="IPR000835">
    <property type="entry name" value="HTH_MarR-typ"/>
</dbReference>
<keyword evidence="3" id="KW-0804">Transcription</keyword>
<dbReference type="Gene3D" id="1.10.10.10">
    <property type="entry name" value="Winged helix-like DNA-binding domain superfamily/Winged helix DNA-binding domain"/>
    <property type="match status" value="1"/>
</dbReference>
<dbReference type="PANTHER" id="PTHR33164:SF43">
    <property type="entry name" value="HTH-TYPE TRANSCRIPTIONAL REPRESSOR YETL"/>
    <property type="match status" value="1"/>
</dbReference>
<dbReference type="Proteomes" id="UP001144397">
    <property type="component" value="Unassembled WGS sequence"/>
</dbReference>
<dbReference type="RefSeq" id="WP_169122700.1">
    <property type="nucleotide sequence ID" value="NZ_BSDO01000005.1"/>
</dbReference>
<keyword evidence="1" id="KW-0805">Transcription regulation</keyword>
<evidence type="ECO:0000313" key="7">
    <source>
        <dbReference type="Proteomes" id="UP001144397"/>
    </source>
</evidence>
<gene>
    <name evidence="6" type="ORF">GGQ86_003644</name>
    <name evidence="5" type="ORF">XFLAVUS301_32950</name>
</gene>
<keyword evidence="8" id="KW-1185">Reference proteome</keyword>
<dbReference type="InterPro" id="IPR039422">
    <property type="entry name" value="MarR/SlyA-like"/>
</dbReference>
<dbReference type="InterPro" id="IPR023187">
    <property type="entry name" value="Tscrpt_reg_MarR-type_CS"/>
</dbReference>
<evidence type="ECO:0000256" key="2">
    <source>
        <dbReference type="ARBA" id="ARBA00023125"/>
    </source>
</evidence>
<dbReference type="GO" id="GO:0006950">
    <property type="term" value="P:response to stress"/>
    <property type="evidence" value="ECO:0007669"/>
    <property type="project" value="TreeGrafter"/>
</dbReference>
<dbReference type="PANTHER" id="PTHR33164">
    <property type="entry name" value="TRANSCRIPTIONAL REGULATOR, MARR FAMILY"/>
    <property type="match status" value="1"/>
</dbReference>
<dbReference type="SMART" id="SM00347">
    <property type="entry name" value="HTH_MARR"/>
    <property type="match status" value="1"/>
</dbReference>
<dbReference type="Pfam" id="PF12802">
    <property type="entry name" value="MarR_2"/>
    <property type="match status" value="1"/>
</dbReference>
<dbReference type="EMBL" id="BSDO01000005">
    <property type="protein sequence ID" value="GLI23621.1"/>
    <property type="molecule type" value="Genomic_DNA"/>
</dbReference>
<feature type="domain" description="HTH marR-type" evidence="4">
    <location>
        <begin position="18"/>
        <end position="150"/>
    </location>
</feature>
<evidence type="ECO:0000259" key="4">
    <source>
        <dbReference type="PROSITE" id="PS50995"/>
    </source>
</evidence>
<dbReference type="PROSITE" id="PS50995">
    <property type="entry name" value="HTH_MARR_2"/>
    <property type="match status" value="1"/>
</dbReference>
<organism evidence="5 7">
    <name type="scientific">Xanthobacter flavus</name>
    <dbReference type="NCBI Taxonomy" id="281"/>
    <lineage>
        <taxon>Bacteria</taxon>
        <taxon>Pseudomonadati</taxon>
        <taxon>Pseudomonadota</taxon>
        <taxon>Alphaproteobacteria</taxon>
        <taxon>Hyphomicrobiales</taxon>
        <taxon>Xanthobacteraceae</taxon>
        <taxon>Xanthobacter</taxon>
    </lineage>
</organism>
<reference evidence="6 8" key="2">
    <citation type="submission" date="2023-07" db="EMBL/GenBank/DDBJ databases">
        <title>Genomic Encyclopedia of Type Strains, Phase IV (KMG-IV): sequencing the most valuable type-strain genomes for metagenomic binning, comparative biology and taxonomic classification.</title>
        <authorList>
            <person name="Goeker M."/>
        </authorList>
    </citation>
    <scope>NUCLEOTIDE SEQUENCE [LARGE SCALE GENOMIC DNA]</scope>
    <source>
        <strain evidence="6 8">DSM 338</strain>
    </source>
</reference>
<dbReference type="GeneID" id="95764077"/>
<dbReference type="PRINTS" id="PR00598">
    <property type="entry name" value="HTHMARR"/>
</dbReference>
<keyword evidence="2 6" id="KW-0238">DNA-binding</keyword>
<dbReference type="GO" id="GO:0003700">
    <property type="term" value="F:DNA-binding transcription factor activity"/>
    <property type="evidence" value="ECO:0007669"/>
    <property type="project" value="InterPro"/>
</dbReference>
<evidence type="ECO:0000313" key="5">
    <source>
        <dbReference type="EMBL" id="GLI23621.1"/>
    </source>
</evidence>
<evidence type="ECO:0000256" key="3">
    <source>
        <dbReference type="ARBA" id="ARBA00023163"/>
    </source>
</evidence>
<dbReference type="InterPro" id="IPR036390">
    <property type="entry name" value="WH_DNA-bd_sf"/>
</dbReference>
<dbReference type="Proteomes" id="UP001245370">
    <property type="component" value="Unassembled WGS sequence"/>
</dbReference>
<dbReference type="EMBL" id="JAVDPY010000006">
    <property type="protein sequence ID" value="MDR6335154.1"/>
    <property type="molecule type" value="Genomic_DNA"/>
</dbReference>
<sequence>MKNRSTSAAAASSLTALHNRLFFRVFQVGNMLQRQAAQEIGISSVQWAVLGALSSPRYQEGMTVTQLAEHLAVSRQNLDGVLTRLERDGHVLRVPDATDKRTRRVTMTEGGWAFWNRLQETIEAFYAQSIHDFSFDDKVACVHFLNKLLTNMRNVKLG</sequence>
<dbReference type="SUPFAM" id="SSF46785">
    <property type="entry name" value="Winged helix' DNA-binding domain"/>
    <property type="match status" value="1"/>
</dbReference>
<evidence type="ECO:0000313" key="6">
    <source>
        <dbReference type="EMBL" id="MDR6335154.1"/>
    </source>
</evidence>
<proteinExistence type="predicted"/>
<dbReference type="PROSITE" id="PS01117">
    <property type="entry name" value="HTH_MARR_1"/>
    <property type="match status" value="1"/>
</dbReference>
<protein>
    <submittedName>
        <fullName evidence="5 6">MarR family transcriptional regulator</fullName>
    </submittedName>
</protein>
<name>A0A9W6CJI3_XANFL</name>
<evidence type="ECO:0000256" key="1">
    <source>
        <dbReference type="ARBA" id="ARBA00023015"/>
    </source>
</evidence>
<dbReference type="AlphaFoldDB" id="A0A9W6CJI3"/>
<evidence type="ECO:0000313" key="8">
    <source>
        <dbReference type="Proteomes" id="UP001245370"/>
    </source>
</evidence>
<comment type="caution">
    <text evidence="5">The sequence shown here is derived from an EMBL/GenBank/DDBJ whole genome shotgun (WGS) entry which is preliminary data.</text>
</comment>
<accession>A0A9W6CJI3</accession>
<dbReference type="GO" id="GO:0003677">
    <property type="term" value="F:DNA binding"/>
    <property type="evidence" value="ECO:0007669"/>
    <property type="project" value="UniProtKB-KW"/>
</dbReference>
<reference evidence="5" key="1">
    <citation type="submission" date="2022-12" db="EMBL/GenBank/DDBJ databases">
        <title>Reference genome sequencing for broad-spectrum identification of bacterial and archaeal isolates by mass spectrometry.</title>
        <authorList>
            <person name="Sekiguchi Y."/>
            <person name="Tourlousse D.M."/>
        </authorList>
    </citation>
    <scope>NUCLEOTIDE SEQUENCE</scope>
    <source>
        <strain evidence="5">301</strain>
    </source>
</reference>
<dbReference type="InterPro" id="IPR036388">
    <property type="entry name" value="WH-like_DNA-bd_sf"/>
</dbReference>